<keyword evidence="1" id="KW-0472">Membrane</keyword>
<dbReference type="EMBL" id="AQPH01000056">
    <property type="protein sequence ID" value="EPY01033.1"/>
    <property type="molecule type" value="Genomic_DNA"/>
</dbReference>
<evidence type="ECO:0000313" key="2">
    <source>
        <dbReference type="EMBL" id="EPY01033.1"/>
    </source>
</evidence>
<dbReference type="eggNOG" id="COG2814">
    <property type="taxonomic scope" value="Bacteria"/>
</dbReference>
<dbReference type="AlphaFoldDB" id="S9SAF1"/>
<accession>S9SAF1</accession>
<dbReference type="SUPFAM" id="SSF103473">
    <property type="entry name" value="MFS general substrate transporter"/>
    <property type="match status" value="1"/>
</dbReference>
<feature type="transmembrane region" description="Helical" evidence="1">
    <location>
        <begin position="35"/>
        <end position="66"/>
    </location>
</feature>
<protein>
    <submittedName>
        <fullName evidence="2">Major facilitator superfamily protein</fullName>
    </submittedName>
</protein>
<feature type="non-terminal residue" evidence="2">
    <location>
        <position position="1"/>
    </location>
</feature>
<comment type="caution">
    <text evidence="2">The sequence shown here is derived from an EMBL/GenBank/DDBJ whole genome shotgun (WGS) entry which is preliminary data.</text>
</comment>
<proteinExistence type="predicted"/>
<name>S9SAF1_MAGFU</name>
<dbReference type="InterPro" id="IPR036259">
    <property type="entry name" value="MFS_trans_sf"/>
</dbReference>
<gene>
    <name evidence="2" type="ORF">K678_13156</name>
</gene>
<dbReference type="PANTHER" id="PTHR42910:SF1">
    <property type="entry name" value="MAJOR FACILITATOR SUPERFAMILY (MFS) PROFILE DOMAIN-CONTAINING PROTEIN"/>
    <property type="match status" value="1"/>
</dbReference>
<keyword evidence="1" id="KW-1133">Transmembrane helix</keyword>
<evidence type="ECO:0000313" key="3">
    <source>
        <dbReference type="Proteomes" id="UP000015350"/>
    </source>
</evidence>
<keyword evidence="1" id="KW-0812">Transmembrane</keyword>
<reference evidence="2 3" key="1">
    <citation type="submission" date="2013-04" db="EMBL/GenBank/DDBJ databases">
        <authorList>
            <person name="Kuznetsov B."/>
            <person name="Ivanovsky R."/>
        </authorList>
    </citation>
    <scope>NUCLEOTIDE SEQUENCE [LARGE SCALE GENOMIC DNA]</scope>
    <source>
        <strain evidence="2 3">MGU-K5</strain>
    </source>
</reference>
<evidence type="ECO:0000256" key="1">
    <source>
        <dbReference type="SAM" id="Phobius"/>
    </source>
</evidence>
<dbReference type="Proteomes" id="UP000015350">
    <property type="component" value="Unassembled WGS sequence"/>
</dbReference>
<sequence>FGAGVAGLFGGIGAVGVIAAPYAGRLADTYGPRRVIQAGAALVVVSWLLFGLWSGLAGLVVGVVLLDLGIQLAMISHQHAIYACAPRPAAGSTPCS</sequence>
<organism evidence="2 3">
    <name type="scientific">Magnetospirillum fulvum MGU-K5</name>
    <dbReference type="NCBI Taxonomy" id="1316936"/>
    <lineage>
        <taxon>Bacteria</taxon>
        <taxon>Pseudomonadati</taxon>
        <taxon>Pseudomonadota</taxon>
        <taxon>Alphaproteobacteria</taxon>
        <taxon>Rhodospirillales</taxon>
        <taxon>Rhodospirillaceae</taxon>
        <taxon>Magnetospirillum</taxon>
    </lineage>
</organism>
<dbReference type="PANTHER" id="PTHR42910">
    <property type="entry name" value="TRANSPORTER SCO4007-RELATED"/>
    <property type="match status" value="1"/>
</dbReference>
<dbReference type="Gene3D" id="1.20.1250.20">
    <property type="entry name" value="MFS general substrate transporter like domains"/>
    <property type="match status" value="1"/>
</dbReference>